<name>A0A0S3SBQ5_PHAAN</name>
<evidence type="ECO:0000313" key="2">
    <source>
        <dbReference type="EMBL" id="BAT90310.1"/>
    </source>
</evidence>
<feature type="signal peptide" evidence="1">
    <location>
        <begin position="1"/>
        <end position="33"/>
    </location>
</feature>
<evidence type="ECO:0008006" key="4">
    <source>
        <dbReference type="Google" id="ProtNLM"/>
    </source>
</evidence>
<keyword evidence="3" id="KW-1185">Reference proteome</keyword>
<evidence type="ECO:0000313" key="3">
    <source>
        <dbReference type="Proteomes" id="UP000291084"/>
    </source>
</evidence>
<dbReference type="Proteomes" id="UP000291084">
    <property type="component" value="Chromosome 6"/>
</dbReference>
<keyword evidence="1" id="KW-0732">Signal</keyword>
<proteinExistence type="predicted"/>
<dbReference type="EMBL" id="AP015039">
    <property type="protein sequence ID" value="BAT90310.1"/>
    <property type="molecule type" value="Genomic_DNA"/>
</dbReference>
<protein>
    <recommendedName>
        <fullName evidence="4">Glycine-rich protein</fullName>
    </recommendedName>
</protein>
<evidence type="ECO:0000256" key="1">
    <source>
        <dbReference type="SAM" id="SignalP"/>
    </source>
</evidence>
<reference evidence="2 3" key="1">
    <citation type="journal article" date="2015" name="Sci. Rep.">
        <title>The power of single molecule real-time sequencing technology in the de novo assembly of a eukaryotic genome.</title>
        <authorList>
            <person name="Sakai H."/>
            <person name="Naito K."/>
            <person name="Ogiso-Tanaka E."/>
            <person name="Takahashi Y."/>
            <person name="Iseki K."/>
            <person name="Muto C."/>
            <person name="Satou K."/>
            <person name="Teruya K."/>
            <person name="Shiroma A."/>
            <person name="Shimoji M."/>
            <person name="Hirano T."/>
            <person name="Itoh T."/>
            <person name="Kaga A."/>
            <person name="Tomooka N."/>
        </authorList>
    </citation>
    <scope>NUCLEOTIDE SEQUENCE [LARGE SCALE GENOMIC DNA]</scope>
    <source>
        <strain evidence="3">cv. Shumari</strain>
    </source>
</reference>
<feature type="non-terminal residue" evidence="2">
    <location>
        <position position="100"/>
    </location>
</feature>
<gene>
    <name evidence="2" type="primary">Vigan.06G153000</name>
    <name evidence="2" type="ORF">VIGAN_06153000</name>
</gene>
<accession>A0A0S3SBQ5</accession>
<organism evidence="2 3">
    <name type="scientific">Vigna angularis var. angularis</name>
    <dbReference type="NCBI Taxonomy" id="157739"/>
    <lineage>
        <taxon>Eukaryota</taxon>
        <taxon>Viridiplantae</taxon>
        <taxon>Streptophyta</taxon>
        <taxon>Embryophyta</taxon>
        <taxon>Tracheophyta</taxon>
        <taxon>Spermatophyta</taxon>
        <taxon>Magnoliopsida</taxon>
        <taxon>eudicotyledons</taxon>
        <taxon>Gunneridae</taxon>
        <taxon>Pentapetalae</taxon>
        <taxon>rosids</taxon>
        <taxon>fabids</taxon>
        <taxon>Fabales</taxon>
        <taxon>Fabaceae</taxon>
        <taxon>Papilionoideae</taxon>
        <taxon>50 kb inversion clade</taxon>
        <taxon>NPAAA clade</taxon>
        <taxon>indigoferoid/millettioid clade</taxon>
        <taxon>Phaseoleae</taxon>
        <taxon>Vigna</taxon>
    </lineage>
</organism>
<feature type="chain" id="PRO_5006618039" description="Glycine-rich protein" evidence="1">
    <location>
        <begin position="34"/>
        <end position="100"/>
    </location>
</feature>
<sequence length="100" mass="9276">MVLSTHFHPKCLSLSLLLLCILLHFTVPTLVVGDQKLEKQIFPDGLGRRGLGGLGGGGGFGGGGGGGLGGGSGRGGGFGAGGGVAGLGGGSGRGGGFGAG</sequence>
<dbReference type="AlphaFoldDB" id="A0A0S3SBQ5"/>